<dbReference type="RefSeq" id="WP_379045703.1">
    <property type="nucleotide sequence ID" value="NZ_JBHSKW010000056.1"/>
</dbReference>
<dbReference type="Proteomes" id="UP001597546">
    <property type="component" value="Unassembled WGS sequence"/>
</dbReference>
<dbReference type="GO" id="GO:0008168">
    <property type="term" value="F:methyltransferase activity"/>
    <property type="evidence" value="ECO:0007669"/>
    <property type="project" value="UniProtKB-KW"/>
</dbReference>
<dbReference type="InterPro" id="IPR029063">
    <property type="entry name" value="SAM-dependent_MTases_sf"/>
</dbReference>
<feature type="domain" description="Methyltransferase FkbM" evidence="1">
    <location>
        <begin position="37"/>
        <end position="204"/>
    </location>
</feature>
<name>A0ABW5TRJ4_9SPHI</name>
<dbReference type="Gene3D" id="3.40.50.150">
    <property type="entry name" value="Vaccinia Virus protein VP39"/>
    <property type="match status" value="1"/>
</dbReference>
<dbReference type="Pfam" id="PF05050">
    <property type="entry name" value="Methyltransf_21"/>
    <property type="match status" value="1"/>
</dbReference>
<dbReference type="InterPro" id="IPR053188">
    <property type="entry name" value="FkbM_Methyltransferase"/>
</dbReference>
<dbReference type="SUPFAM" id="SSF53335">
    <property type="entry name" value="S-adenosyl-L-methionine-dependent methyltransferases"/>
    <property type="match status" value="1"/>
</dbReference>
<dbReference type="NCBIfam" id="TIGR01444">
    <property type="entry name" value="fkbM_fam"/>
    <property type="match status" value="1"/>
</dbReference>
<dbReference type="PANTHER" id="PTHR36973:SF4">
    <property type="entry name" value="NODULATION PROTEIN"/>
    <property type="match status" value="1"/>
</dbReference>
<keyword evidence="3" id="KW-1185">Reference proteome</keyword>
<organism evidence="2 3">
    <name type="scientific">Pedobacter alpinus</name>
    <dbReference type="NCBI Taxonomy" id="1590643"/>
    <lineage>
        <taxon>Bacteria</taxon>
        <taxon>Pseudomonadati</taxon>
        <taxon>Bacteroidota</taxon>
        <taxon>Sphingobacteriia</taxon>
        <taxon>Sphingobacteriales</taxon>
        <taxon>Sphingobacteriaceae</taxon>
        <taxon>Pedobacter</taxon>
    </lineage>
</organism>
<dbReference type="PANTHER" id="PTHR36973">
    <property type="entry name" value="SLL1456 PROTEIN-RELATED"/>
    <property type="match status" value="1"/>
</dbReference>
<gene>
    <name evidence="2" type="ORF">ACFSSE_08135</name>
</gene>
<dbReference type="GO" id="GO:0032259">
    <property type="term" value="P:methylation"/>
    <property type="evidence" value="ECO:0007669"/>
    <property type="project" value="UniProtKB-KW"/>
</dbReference>
<reference evidence="3" key="1">
    <citation type="journal article" date="2019" name="Int. J. Syst. Evol. Microbiol.">
        <title>The Global Catalogue of Microorganisms (GCM) 10K type strain sequencing project: providing services to taxonomists for standard genome sequencing and annotation.</title>
        <authorList>
            <consortium name="The Broad Institute Genomics Platform"/>
            <consortium name="The Broad Institute Genome Sequencing Center for Infectious Disease"/>
            <person name="Wu L."/>
            <person name="Ma J."/>
        </authorList>
    </citation>
    <scope>NUCLEOTIDE SEQUENCE [LARGE SCALE GENOMIC DNA]</scope>
    <source>
        <strain evidence="3">KCTC 42456</strain>
    </source>
</reference>
<comment type="caution">
    <text evidence="2">The sequence shown here is derived from an EMBL/GenBank/DDBJ whole genome shotgun (WGS) entry which is preliminary data.</text>
</comment>
<keyword evidence="2" id="KW-0808">Transferase</keyword>
<evidence type="ECO:0000313" key="3">
    <source>
        <dbReference type="Proteomes" id="UP001597546"/>
    </source>
</evidence>
<proteinExistence type="predicted"/>
<evidence type="ECO:0000313" key="2">
    <source>
        <dbReference type="EMBL" id="MFD2731674.1"/>
    </source>
</evidence>
<sequence>MIKFIQDTLYKMGLIVKLVRPDNNLWLQNRGIKTVLDIGANTGQFANLIQKVLPQASIISFEPIKKCYDELLVNTKNINVKAFNCALGDVEEQQEINISAHTPSSSLLNMADLHTEVFAGTNFVEKEIISIKRLDDVFPDLKINGKFMVKVDVQGFEDRVIKGGVETLKKADSVLIETSFVELYKDQLLFDGIYQLLIGLGFEFKGNYTQTKNKEDGSILYAESFFTNTK</sequence>
<keyword evidence="2" id="KW-0489">Methyltransferase</keyword>
<accession>A0ABW5TRJ4</accession>
<protein>
    <submittedName>
        <fullName evidence="2">FkbM family methyltransferase</fullName>
    </submittedName>
</protein>
<dbReference type="InterPro" id="IPR006342">
    <property type="entry name" value="FkbM_mtfrase"/>
</dbReference>
<dbReference type="EMBL" id="JBHULV010000024">
    <property type="protein sequence ID" value="MFD2731674.1"/>
    <property type="molecule type" value="Genomic_DNA"/>
</dbReference>
<evidence type="ECO:0000259" key="1">
    <source>
        <dbReference type="Pfam" id="PF05050"/>
    </source>
</evidence>